<name>A0AB39C7X2_9CAUD</name>
<reference evidence="1" key="1">
    <citation type="submission" date="2024-06" db="EMBL/GenBank/DDBJ databases">
        <authorList>
            <person name="Najeeb S."/>
            <person name="Khan I."/>
            <person name="Muhammad J."/>
            <person name="Abbas A."/>
            <person name="Jahangir M."/>
            <person name="Alvi I.A."/>
            <person name="Ullah A."/>
            <person name="Ullah A."/>
            <person name="Khan A."/>
        </authorList>
    </citation>
    <scope>NUCLEOTIDE SEQUENCE</scope>
</reference>
<organism evidence="1">
    <name type="scientific">Staphylococcus phage UHP46</name>
    <dbReference type="NCBI Taxonomy" id="3234966"/>
    <lineage>
        <taxon>Viruses</taxon>
        <taxon>Duplodnaviria</taxon>
        <taxon>Heunggongvirae</taxon>
        <taxon>Uroviricota</taxon>
        <taxon>Caudoviricetes</taxon>
        <taxon>Herelleviridae</taxon>
        <taxon>Twortvirinae</taxon>
        <taxon>Sciuriunavirus</taxon>
    </lineage>
</organism>
<accession>A0AB39C7X2</accession>
<sequence>MKNTIKSVIEVLENKGYTVEQAEENRMLEVISPAGIVEDITPSFVNAGAVEDLPISEFINEDTRNICFEFYGWTLNFPTAKELITEIEKVFK</sequence>
<dbReference type="EMBL" id="PP995776">
    <property type="protein sequence ID" value="XDJ02783.1"/>
    <property type="molecule type" value="Genomic_DNA"/>
</dbReference>
<evidence type="ECO:0000313" key="1">
    <source>
        <dbReference type="EMBL" id="XDJ02783.1"/>
    </source>
</evidence>
<proteinExistence type="predicted"/>
<protein>
    <submittedName>
        <fullName evidence="1">Uncharacterized protein</fullName>
    </submittedName>
</protein>